<organism evidence="3 4">
    <name type="scientific">Astrephomene gubernaculifera</name>
    <dbReference type="NCBI Taxonomy" id="47775"/>
    <lineage>
        <taxon>Eukaryota</taxon>
        <taxon>Viridiplantae</taxon>
        <taxon>Chlorophyta</taxon>
        <taxon>core chlorophytes</taxon>
        <taxon>Chlorophyceae</taxon>
        <taxon>CS clade</taxon>
        <taxon>Chlamydomonadales</taxon>
        <taxon>Astrephomenaceae</taxon>
        <taxon>Astrephomene</taxon>
    </lineage>
</organism>
<proteinExistence type="predicted"/>
<accession>A0AAD3DRC7</accession>
<feature type="transmembrane region" description="Helical" evidence="2">
    <location>
        <begin position="230"/>
        <end position="253"/>
    </location>
</feature>
<feature type="compositionally biased region" description="Polar residues" evidence="1">
    <location>
        <begin position="30"/>
        <end position="39"/>
    </location>
</feature>
<evidence type="ECO:0000256" key="1">
    <source>
        <dbReference type="SAM" id="MobiDB-lite"/>
    </source>
</evidence>
<comment type="caution">
    <text evidence="3">The sequence shown here is derived from an EMBL/GenBank/DDBJ whole genome shotgun (WGS) entry which is preliminary data.</text>
</comment>
<feature type="compositionally biased region" description="Polar residues" evidence="1">
    <location>
        <begin position="54"/>
        <end position="64"/>
    </location>
</feature>
<protein>
    <submittedName>
        <fullName evidence="3">Uncharacterized protein</fullName>
    </submittedName>
</protein>
<dbReference type="AlphaFoldDB" id="A0AAD3DRC7"/>
<dbReference type="EMBL" id="BMAR01000009">
    <property type="protein sequence ID" value="GFR45293.1"/>
    <property type="molecule type" value="Genomic_DNA"/>
</dbReference>
<keyword evidence="2" id="KW-1133">Transmembrane helix</keyword>
<reference evidence="3 4" key="1">
    <citation type="journal article" date="2021" name="Sci. Rep.">
        <title>Genome sequencing of the multicellular alga Astrephomene provides insights into convergent evolution of germ-soma differentiation.</title>
        <authorList>
            <person name="Yamashita S."/>
            <person name="Yamamoto K."/>
            <person name="Matsuzaki R."/>
            <person name="Suzuki S."/>
            <person name="Yamaguchi H."/>
            <person name="Hirooka S."/>
            <person name="Minakuchi Y."/>
            <person name="Miyagishima S."/>
            <person name="Kawachi M."/>
            <person name="Toyoda A."/>
            <person name="Nozaki H."/>
        </authorList>
    </citation>
    <scope>NUCLEOTIDE SEQUENCE [LARGE SCALE GENOMIC DNA]</scope>
    <source>
        <strain evidence="3 4">NIES-4017</strain>
    </source>
</reference>
<keyword evidence="2" id="KW-0472">Membrane</keyword>
<gene>
    <name evidence="3" type="ORF">Agub_g6345</name>
</gene>
<sequence length="299" mass="31314">MVGSRFGAYSRMPKRRIDRRTPSGGHASMPSAQCSSTPWTVARLDGPQHRDANADSNPSSRKECVSSSTELGASLLPCCAKYAKLGFAGKQPLETGKPSNLMPLLGMGPGHKLLARQLNPRPAKRLRADIQHRQHMAVAAGVAAATITSSAISSAASTTAAFLGALMSGLMHPSMFLQLSTSAFDASSDFLLNRFESAVVSNVTAAAVDVTISPAACACLRLSLRSRVRVAMAGMSILCFLWALAHALSHLGFDHDATKTLLHLAGSGPGLMENCRELLQVGCALGVGVANSSNSKSKN</sequence>
<keyword evidence="4" id="KW-1185">Reference proteome</keyword>
<dbReference type="Proteomes" id="UP001054857">
    <property type="component" value="Unassembled WGS sequence"/>
</dbReference>
<feature type="region of interest" description="Disordered" evidence="1">
    <location>
        <begin position="1"/>
        <end position="64"/>
    </location>
</feature>
<keyword evidence="2" id="KW-0812">Transmembrane</keyword>
<evidence type="ECO:0000313" key="4">
    <source>
        <dbReference type="Proteomes" id="UP001054857"/>
    </source>
</evidence>
<evidence type="ECO:0000313" key="3">
    <source>
        <dbReference type="EMBL" id="GFR45293.1"/>
    </source>
</evidence>
<name>A0AAD3DRC7_9CHLO</name>
<evidence type="ECO:0000256" key="2">
    <source>
        <dbReference type="SAM" id="Phobius"/>
    </source>
</evidence>